<comment type="caution">
    <text evidence="2">The sequence shown here is derived from an EMBL/GenBank/DDBJ whole genome shotgun (WGS) entry which is preliminary data.</text>
</comment>
<dbReference type="Proteomes" id="UP001194468">
    <property type="component" value="Unassembled WGS sequence"/>
</dbReference>
<gene>
    <name evidence="2" type="ORF">L210DRAFT_613108</name>
</gene>
<evidence type="ECO:0000256" key="1">
    <source>
        <dbReference type="SAM" id="MobiDB-lite"/>
    </source>
</evidence>
<proteinExistence type="predicted"/>
<protein>
    <submittedName>
        <fullName evidence="2">Uncharacterized protein</fullName>
    </submittedName>
</protein>
<reference evidence="2" key="1">
    <citation type="submission" date="2019-10" db="EMBL/GenBank/DDBJ databases">
        <authorList>
            <consortium name="DOE Joint Genome Institute"/>
            <person name="Kuo A."/>
            <person name="Miyauchi S."/>
            <person name="Kiss E."/>
            <person name="Drula E."/>
            <person name="Kohler A."/>
            <person name="Sanchez-Garcia M."/>
            <person name="Andreopoulos B."/>
            <person name="Barry K.W."/>
            <person name="Bonito G."/>
            <person name="Buee M."/>
            <person name="Carver A."/>
            <person name="Chen C."/>
            <person name="Cichocki N."/>
            <person name="Clum A."/>
            <person name="Culley D."/>
            <person name="Crous P.W."/>
            <person name="Fauchery L."/>
            <person name="Girlanda M."/>
            <person name="Hayes R."/>
            <person name="Keri Z."/>
            <person name="LaButti K."/>
            <person name="Lipzen A."/>
            <person name="Lombard V."/>
            <person name="Magnuson J."/>
            <person name="Maillard F."/>
            <person name="Morin E."/>
            <person name="Murat C."/>
            <person name="Nolan M."/>
            <person name="Ohm R."/>
            <person name="Pangilinan J."/>
            <person name="Pereira M."/>
            <person name="Perotto S."/>
            <person name="Peter M."/>
            <person name="Riley R."/>
            <person name="Sitrit Y."/>
            <person name="Stielow B."/>
            <person name="Szollosi G."/>
            <person name="Zifcakova L."/>
            <person name="Stursova M."/>
            <person name="Spatafora J.W."/>
            <person name="Tedersoo L."/>
            <person name="Vaario L.-M."/>
            <person name="Yamada A."/>
            <person name="Yan M."/>
            <person name="Wang P."/>
            <person name="Xu J."/>
            <person name="Bruns T."/>
            <person name="Baldrian P."/>
            <person name="Vilgalys R."/>
            <person name="Henrissat B."/>
            <person name="Grigoriev I.V."/>
            <person name="Hibbett D."/>
            <person name="Nagy L.G."/>
            <person name="Martin F.M."/>
        </authorList>
    </citation>
    <scope>NUCLEOTIDE SEQUENCE</scope>
    <source>
        <strain evidence="2">BED1</strain>
    </source>
</reference>
<reference evidence="2" key="2">
    <citation type="journal article" date="2020" name="Nat. Commun.">
        <title>Large-scale genome sequencing of mycorrhizal fungi provides insights into the early evolution of symbiotic traits.</title>
        <authorList>
            <person name="Miyauchi S."/>
            <person name="Kiss E."/>
            <person name="Kuo A."/>
            <person name="Drula E."/>
            <person name="Kohler A."/>
            <person name="Sanchez-Garcia M."/>
            <person name="Morin E."/>
            <person name="Andreopoulos B."/>
            <person name="Barry K.W."/>
            <person name="Bonito G."/>
            <person name="Buee M."/>
            <person name="Carver A."/>
            <person name="Chen C."/>
            <person name="Cichocki N."/>
            <person name="Clum A."/>
            <person name="Culley D."/>
            <person name="Crous P.W."/>
            <person name="Fauchery L."/>
            <person name="Girlanda M."/>
            <person name="Hayes R.D."/>
            <person name="Keri Z."/>
            <person name="LaButti K."/>
            <person name="Lipzen A."/>
            <person name="Lombard V."/>
            <person name="Magnuson J."/>
            <person name="Maillard F."/>
            <person name="Murat C."/>
            <person name="Nolan M."/>
            <person name="Ohm R.A."/>
            <person name="Pangilinan J."/>
            <person name="Pereira M.F."/>
            <person name="Perotto S."/>
            <person name="Peter M."/>
            <person name="Pfister S."/>
            <person name="Riley R."/>
            <person name="Sitrit Y."/>
            <person name="Stielow J.B."/>
            <person name="Szollosi G."/>
            <person name="Zifcakova L."/>
            <person name="Stursova M."/>
            <person name="Spatafora J.W."/>
            <person name="Tedersoo L."/>
            <person name="Vaario L.M."/>
            <person name="Yamada A."/>
            <person name="Yan M."/>
            <person name="Wang P."/>
            <person name="Xu J."/>
            <person name="Bruns T."/>
            <person name="Baldrian P."/>
            <person name="Vilgalys R."/>
            <person name="Dunand C."/>
            <person name="Henrissat B."/>
            <person name="Grigoriev I.V."/>
            <person name="Hibbett D."/>
            <person name="Nagy L.G."/>
            <person name="Martin F.M."/>
        </authorList>
    </citation>
    <scope>NUCLEOTIDE SEQUENCE</scope>
    <source>
        <strain evidence="2">BED1</strain>
    </source>
</reference>
<sequence>MPPREVIDVDEWDIFCTGVRHCIRIDRSPSPRPKKRPRNQVTISLNNDNSPVALELESHSQFSPRPPSMDHHTELQRITQSELASRTACLDSRPTKKRATNALKMAVNAVDNHNELKRRECQEVIEISSDSEPENWPFKVCHATCPCRQPYAIYSRGKKWMNMLVHYMTRTADLATPETC</sequence>
<accession>A0AAD4GK42</accession>
<evidence type="ECO:0000313" key="2">
    <source>
        <dbReference type="EMBL" id="KAF8449009.1"/>
    </source>
</evidence>
<dbReference type="AlphaFoldDB" id="A0AAD4GK42"/>
<feature type="compositionally biased region" description="Polar residues" evidence="1">
    <location>
        <begin position="39"/>
        <end position="50"/>
    </location>
</feature>
<dbReference type="EMBL" id="WHUW01000003">
    <property type="protein sequence ID" value="KAF8449009.1"/>
    <property type="molecule type" value="Genomic_DNA"/>
</dbReference>
<feature type="region of interest" description="Disordered" evidence="1">
    <location>
        <begin position="26"/>
        <end position="50"/>
    </location>
</feature>
<name>A0AAD4GK42_BOLED</name>
<organism evidence="2 3">
    <name type="scientific">Boletus edulis BED1</name>
    <dbReference type="NCBI Taxonomy" id="1328754"/>
    <lineage>
        <taxon>Eukaryota</taxon>
        <taxon>Fungi</taxon>
        <taxon>Dikarya</taxon>
        <taxon>Basidiomycota</taxon>
        <taxon>Agaricomycotina</taxon>
        <taxon>Agaricomycetes</taxon>
        <taxon>Agaricomycetidae</taxon>
        <taxon>Boletales</taxon>
        <taxon>Boletineae</taxon>
        <taxon>Boletaceae</taxon>
        <taxon>Boletoideae</taxon>
        <taxon>Boletus</taxon>
    </lineage>
</organism>
<evidence type="ECO:0000313" key="3">
    <source>
        <dbReference type="Proteomes" id="UP001194468"/>
    </source>
</evidence>
<keyword evidence="3" id="KW-1185">Reference proteome</keyword>